<feature type="compositionally biased region" description="Basic and acidic residues" evidence="1">
    <location>
        <begin position="14"/>
        <end position="25"/>
    </location>
</feature>
<dbReference type="AlphaFoldDB" id="A0A6C0CL95"/>
<organism evidence="2">
    <name type="scientific">viral metagenome</name>
    <dbReference type="NCBI Taxonomy" id="1070528"/>
    <lineage>
        <taxon>unclassified sequences</taxon>
        <taxon>metagenomes</taxon>
        <taxon>organismal metagenomes</taxon>
    </lineage>
</organism>
<feature type="region of interest" description="Disordered" evidence="1">
    <location>
        <begin position="1"/>
        <end position="25"/>
    </location>
</feature>
<proteinExistence type="predicted"/>
<feature type="compositionally biased region" description="Basic and acidic residues" evidence="1">
    <location>
        <begin position="88"/>
        <end position="99"/>
    </location>
</feature>
<protein>
    <submittedName>
        <fullName evidence="2">Uncharacterized protein</fullName>
    </submittedName>
</protein>
<reference evidence="2" key="1">
    <citation type="journal article" date="2020" name="Nature">
        <title>Giant virus diversity and host interactions through global metagenomics.</title>
        <authorList>
            <person name="Schulz F."/>
            <person name="Roux S."/>
            <person name="Paez-Espino D."/>
            <person name="Jungbluth S."/>
            <person name="Walsh D.A."/>
            <person name="Denef V.J."/>
            <person name="McMahon K.D."/>
            <person name="Konstantinidis K.T."/>
            <person name="Eloe-Fadrosh E.A."/>
            <person name="Kyrpides N.C."/>
            <person name="Woyke T."/>
        </authorList>
    </citation>
    <scope>NUCLEOTIDE SEQUENCE</scope>
    <source>
        <strain evidence="2">GVMAG-M-3300021343-4</strain>
    </source>
</reference>
<evidence type="ECO:0000256" key="1">
    <source>
        <dbReference type="SAM" id="MobiDB-lite"/>
    </source>
</evidence>
<feature type="region of interest" description="Disordered" evidence="1">
    <location>
        <begin position="71"/>
        <end position="99"/>
    </location>
</feature>
<dbReference type="Pfam" id="PF19060">
    <property type="entry name" value="DVNP"/>
    <property type="match status" value="1"/>
</dbReference>
<sequence length="99" mass="11320">MTGTNNRVRVMNGTKDHTSGGLKRSDLTYNKKGRIVSKYKSAEAKKNLSLNMWVKAAKKEGYLQKGETFRKMPKRGTKAHAKITKTYNEMKDAAQKKRR</sequence>
<dbReference type="GO" id="GO:0051276">
    <property type="term" value="P:chromosome organization"/>
    <property type="evidence" value="ECO:0007669"/>
    <property type="project" value="InterPro"/>
</dbReference>
<evidence type="ECO:0000313" key="2">
    <source>
        <dbReference type="EMBL" id="QHT04922.1"/>
    </source>
</evidence>
<name>A0A6C0CL95_9ZZZZ</name>
<dbReference type="EMBL" id="MN739444">
    <property type="protein sequence ID" value="QHT04922.1"/>
    <property type="molecule type" value="Genomic_DNA"/>
</dbReference>
<dbReference type="GO" id="GO:0003677">
    <property type="term" value="F:DNA binding"/>
    <property type="evidence" value="ECO:0007669"/>
    <property type="project" value="InterPro"/>
</dbReference>
<feature type="compositionally biased region" description="Basic residues" evidence="1">
    <location>
        <begin position="71"/>
        <end position="83"/>
    </location>
</feature>
<accession>A0A6C0CL95</accession>
<dbReference type="InterPro" id="IPR043928">
    <property type="entry name" value="DNVP"/>
</dbReference>